<evidence type="ECO:0000256" key="1">
    <source>
        <dbReference type="ARBA" id="ARBA00008129"/>
    </source>
</evidence>
<comment type="similarity">
    <text evidence="1">Belongs to the carbon-nitrogen hydrolase superfamily. Nitrilase family.</text>
</comment>
<dbReference type="GO" id="GO:0003824">
    <property type="term" value="F:catalytic activity"/>
    <property type="evidence" value="ECO:0007669"/>
    <property type="project" value="InterPro"/>
</dbReference>
<evidence type="ECO:0000259" key="2">
    <source>
        <dbReference type="PROSITE" id="PS50263"/>
    </source>
</evidence>
<protein>
    <submittedName>
        <fullName evidence="3">Nitrilase</fullName>
    </submittedName>
</protein>
<reference evidence="3" key="1">
    <citation type="submission" date="2023-02" db="EMBL/GenBank/DDBJ databases">
        <title>Colletotrichum kahawae CIFC_Que2 genome sequencing and assembly.</title>
        <authorList>
            <person name="Baroncelli R."/>
        </authorList>
    </citation>
    <scope>NUCLEOTIDE SEQUENCE</scope>
    <source>
        <strain evidence="3">CIFC_Que2</strain>
    </source>
</reference>
<gene>
    <name evidence="3" type="ORF">CKAH01_16120</name>
</gene>
<dbReference type="InterPro" id="IPR036526">
    <property type="entry name" value="C-N_Hydrolase_sf"/>
</dbReference>
<dbReference type="PANTHER" id="PTHR46044">
    <property type="entry name" value="NITRILASE"/>
    <property type="match status" value="1"/>
</dbReference>
<dbReference type="AlphaFoldDB" id="A0AAD9YGY2"/>
<evidence type="ECO:0000313" key="4">
    <source>
        <dbReference type="Proteomes" id="UP001281614"/>
    </source>
</evidence>
<sequence>DPSQESSLVNHKLSYSHHQIYDVVEAPSRGSRSLSGHLCRSHMGNSTVDRANLTVALVRTPPPNWPLPLTNYDFTGVTFNISECVDAGIELINDAKSAGSDLIVFPELWFPGFPKGSSSSHYNFTRDHLPSYIDNAIVVGNAQWSRLVAAVQEAGIFANINFAERDGDFMYMSQSLLSPEGDVLHHRRKLRPSGAERYMFSDGTTDGLKVVQTDYGRWGMLECGEHLYPSMTFNMYVQREHVHLAPFPYLAGVEDETSLWWENEWINTGTVAVYSVLSGAYSLTPSVGASFVTDPLGNRVAYVAANVSFEETPILYYSFNTTSFNNSATYDINGQASWGTLSQMVDSFPEYVPKVEGEFVKHKTNSIAWLKTGELVIPEGA</sequence>
<feature type="non-terminal residue" evidence="3">
    <location>
        <position position="381"/>
    </location>
</feature>
<dbReference type="Gene3D" id="3.60.110.10">
    <property type="entry name" value="Carbon-nitrogen hydrolase"/>
    <property type="match status" value="1"/>
</dbReference>
<proteinExistence type="inferred from homology"/>
<dbReference type="InterPro" id="IPR044149">
    <property type="entry name" value="Nitrilases_CHs"/>
</dbReference>
<accession>A0AAD9YGY2</accession>
<dbReference type="Proteomes" id="UP001281614">
    <property type="component" value="Unassembled WGS sequence"/>
</dbReference>
<dbReference type="InterPro" id="IPR003010">
    <property type="entry name" value="C-N_Hydrolase"/>
</dbReference>
<name>A0AAD9YGY2_COLKA</name>
<dbReference type="SUPFAM" id="SSF56317">
    <property type="entry name" value="Carbon-nitrogen hydrolase"/>
    <property type="match status" value="1"/>
</dbReference>
<dbReference type="EMBL" id="VYYT01000152">
    <property type="protein sequence ID" value="KAK2762498.1"/>
    <property type="molecule type" value="Genomic_DNA"/>
</dbReference>
<comment type="caution">
    <text evidence="3">The sequence shown here is derived from an EMBL/GenBank/DDBJ whole genome shotgun (WGS) entry which is preliminary data.</text>
</comment>
<organism evidence="3 4">
    <name type="scientific">Colletotrichum kahawae</name>
    <name type="common">Coffee berry disease fungus</name>
    <dbReference type="NCBI Taxonomy" id="34407"/>
    <lineage>
        <taxon>Eukaryota</taxon>
        <taxon>Fungi</taxon>
        <taxon>Dikarya</taxon>
        <taxon>Ascomycota</taxon>
        <taxon>Pezizomycotina</taxon>
        <taxon>Sordariomycetes</taxon>
        <taxon>Hypocreomycetidae</taxon>
        <taxon>Glomerellales</taxon>
        <taxon>Glomerellaceae</taxon>
        <taxon>Colletotrichum</taxon>
        <taxon>Colletotrichum gloeosporioides species complex</taxon>
    </lineage>
</organism>
<keyword evidence="4" id="KW-1185">Reference proteome</keyword>
<dbReference type="PANTHER" id="PTHR46044:SF1">
    <property type="entry name" value="CN HYDROLASE DOMAIN-CONTAINING PROTEIN"/>
    <property type="match status" value="1"/>
</dbReference>
<feature type="domain" description="CN hydrolase" evidence="2">
    <location>
        <begin position="53"/>
        <end position="321"/>
    </location>
</feature>
<dbReference type="PROSITE" id="PS50263">
    <property type="entry name" value="CN_HYDROLASE"/>
    <property type="match status" value="1"/>
</dbReference>
<evidence type="ECO:0000313" key="3">
    <source>
        <dbReference type="EMBL" id="KAK2762498.1"/>
    </source>
</evidence>
<dbReference type="Pfam" id="PF00795">
    <property type="entry name" value="CN_hydrolase"/>
    <property type="match status" value="1"/>
</dbReference>